<feature type="transmembrane region" description="Helical" evidence="7">
    <location>
        <begin position="319"/>
        <end position="336"/>
    </location>
</feature>
<keyword evidence="5 7" id="KW-0472">Membrane</keyword>
<evidence type="ECO:0000256" key="2">
    <source>
        <dbReference type="ARBA" id="ARBA00022448"/>
    </source>
</evidence>
<evidence type="ECO:0000256" key="4">
    <source>
        <dbReference type="ARBA" id="ARBA00022989"/>
    </source>
</evidence>
<accession>A0ABR3TZ80</accession>
<proteinExistence type="predicted"/>
<feature type="transmembrane region" description="Helical" evidence="7">
    <location>
        <begin position="185"/>
        <end position="205"/>
    </location>
</feature>
<evidence type="ECO:0000313" key="9">
    <source>
        <dbReference type="Proteomes" id="UP001521184"/>
    </source>
</evidence>
<feature type="transmembrane region" description="Helical" evidence="7">
    <location>
        <begin position="69"/>
        <end position="86"/>
    </location>
</feature>
<feature type="transmembrane region" description="Helical" evidence="7">
    <location>
        <begin position="378"/>
        <end position="399"/>
    </location>
</feature>
<comment type="subcellular location">
    <subcellularLocation>
        <location evidence="1">Membrane</location>
        <topology evidence="1">Multi-pass membrane protein</topology>
    </subcellularLocation>
</comment>
<evidence type="ECO:0000256" key="7">
    <source>
        <dbReference type="SAM" id="Phobius"/>
    </source>
</evidence>
<feature type="transmembrane region" description="Helical" evidence="7">
    <location>
        <begin position="140"/>
        <end position="173"/>
    </location>
</feature>
<evidence type="ECO:0000256" key="6">
    <source>
        <dbReference type="SAM" id="MobiDB-lite"/>
    </source>
</evidence>
<evidence type="ECO:0008006" key="10">
    <source>
        <dbReference type="Google" id="ProtNLM"/>
    </source>
</evidence>
<keyword evidence="4 7" id="KW-1133">Transmembrane helix</keyword>
<evidence type="ECO:0000313" key="8">
    <source>
        <dbReference type="EMBL" id="KAL1648041.1"/>
    </source>
</evidence>
<feature type="transmembrane region" description="Helical" evidence="7">
    <location>
        <begin position="110"/>
        <end position="128"/>
    </location>
</feature>
<feature type="transmembrane region" description="Helical" evidence="7">
    <location>
        <begin position="293"/>
        <end position="312"/>
    </location>
</feature>
<dbReference type="PANTHER" id="PTHR43791:SF81">
    <property type="entry name" value="TRANSPORTER, PUTATIVE (AFU_ORTHOLOGUE AFUA_7G01190)-RELATED"/>
    <property type="match status" value="1"/>
</dbReference>
<keyword evidence="3 7" id="KW-0812">Transmembrane</keyword>
<feature type="region of interest" description="Disordered" evidence="6">
    <location>
        <begin position="1"/>
        <end position="20"/>
    </location>
</feature>
<dbReference type="PANTHER" id="PTHR43791">
    <property type="entry name" value="PERMEASE-RELATED"/>
    <property type="match status" value="1"/>
</dbReference>
<dbReference type="Proteomes" id="UP001521184">
    <property type="component" value="Unassembled WGS sequence"/>
</dbReference>
<comment type="caution">
    <text evidence="8">The sequence shown here is derived from an EMBL/GenBank/DDBJ whole genome shotgun (WGS) entry which is preliminary data.</text>
</comment>
<reference evidence="8 9" key="1">
    <citation type="journal article" date="2023" name="Plant Dis.">
        <title>First Report of Diplodia intermedia Causing Canker and Dieback Diseases on Apple Trees in Canada.</title>
        <authorList>
            <person name="Ellouze W."/>
            <person name="Ilyukhin E."/>
            <person name="Sulman M."/>
            <person name="Ali S."/>
        </authorList>
    </citation>
    <scope>NUCLEOTIDE SEQUENCE [LARGE SCALE GENOMIC DNA]</scope>
    <source>
        <strain evidence="8 9">M45-28</strain>
    </source>
</reference>
<feature type="transmembrane region" description="Helical" evidence="7">
    <location>
        <begin position="411"/>
        <end position="432"/>
    </location>
</feature>
<evidence type="ECO:0000256" key="3">
    <source>
        <dbReference type="ARBA" id="ARBA00022692"/>
    </source>
</evidence>
<keyword evidence="2" id="KW-0813">Transport</keyword>
<dbReference type="Pfam" id="PF07690">
    <property type="entry name" value="MFS_1"/>
    <property type="match status" value="1"/>
</dbReference>
<protein>
    <recommendedName>
        <fullName evidence="10">Major facilitator superfamily transporter</fullName>
    </recommendedName>
</protein>
<keyword evidence="9" id="KW-1185">Reference proteome</keyword>
<feature type="transmembrane region" description="Helical" evidence="7">
    <location>
        <begin position="348"/>
        <end position="366"/>
    </location>
</feature>
<evidence type="ECO:0000256" key="5">
    <source>
        <dbReference type="ARBA" id="ARBA00023136"/>
    </source>
</evidence>
<dbReference type="EMBL" id="JAKEKT020000010">
    <property type="protein sequence ID" value="KAL1648041.1"/>
    <property type="molecule type" value="Genomic_DNA"/>
</dbReference>
<name>A0ABR3TZ80_9PEZI</name>
<feature type="region of interest" description="Disordered" evidence="6">
    <location>
        <begin position="442"/>
        <end position="472"/>
    </location>
</feature>
<evidence type="ECO:0000256" key="1">
    <source>
        <dbReference type="ARBA" id="ARBA00004141"/>
    </source>
</evidence>
<organism evidence="8 9">
    <name type="scientific">Diplodia intermedia</name>
    <dbReference type="NCBI Taxonomy" id="856260"/>
    <lineage>
        <taxon>Eukaryota</taxon>
        <taxon>Fungi</taxon>
        <taxon>Dikarya</taxon>
        <taxon>Ascomycota</taxon>
        <taxon>Pezizomycotina</taxon>
        <taxon>Dothideomycetes</taxon>
        <taxon>Dothideomycetes incertae sedis</taxon>
        <taxon>Botryosphaeriales</taxon>
        <taxon>Botryosphaeriaceae</taxon>
        <taxon>Diplodia</taxon>
    </lineage>
</organism>
<gene>
    <name evidence="8" type="ORF">SLS58_002366</name>
</gene>
<dbReference type="SUPFAM" id="SSF103473">
    <property type="entry name" value="MFS general substrate transporter"/>
    <property type="match status" value="1"/>
</dbReference>
<dbReference type="InterPro" id="IPR036259">
    <property type="entry name" value="MFS_trans_sf"/>
</dbReference>
<feature type="transmembrane region" description="Helical" evidence="7">
    <location>
        <begin position="253"/>
        <end position="273"/>
    </location>
</feature>
<dbReference type="Gene3D" id="1.20.1250.20">
    <property type="entry name" value="MFS general substrate transporter like domains"/>
    <property type="match status" value="2"/>
</dbReference>
<dbReference type="InterPro" id="IPR011701">
    <property type="entry name" value="MFS"/>
</dbReference>
<sequence length="472" mass="52451">MTDLENNTAAEKPSMDKTPSIAGKSILEGEVIQELDQGEIFLRESGYDWAQVEAILNDKQKMKALTRKVDTWLLPLLMGTYVLQYIDKSTTSYGAVFDLLTETNMTGDQYSWTASLFYFGYLFWEYPASYIAQHWRTGKAVAITVIAWASVLMITAACESFGGIALGGIFTYGIGQIDGFPVYKAIFLICGFLTLIWGGILLWLLPDNPMTAKRFTLEEKATLLGIGRRNQTGTLNRTIKPNQIKEAFMDVQVWVLFCFVLLNELMNGGVANFGKLIIKGLVHDPLETTALGIPQGFFQLFFVLSGGFFASYFKNSRTIIMAIYVLPTIAGASILWKMPRSNKVGCLFGYYIVGAYVASLTIALQMPASNVGGYTKRVTATAFVFLAYCIGNIVGPHAFLSSEAPIYQTGIKMILACSCCQLGLAVFLRFWLIKRNTERDRKLAEQGGSTTGEDEPMMDRTDFENPAFRYSL</sequence>